<dbReference type="RefSeq" id="WP_197006203.1">
    <property type="nucleotide sequence ID" value="NZ_BONS01000008.1"/>
</dbReference>
<dbReference type="InterPro" id="IPR024425">
    <property type="entry name" value="LiaF-like_C"/>
</dbReference>
<evidence type="ECO:0000259" key="2">
    <source>
        <dbReference type="Pfam" id="PF09922"/>
    </source>
</evidence>
<dbReference type="Pfam" id="PF09922">
    <property type="entry name" value="LiaF-like_C"/>
    <property type="match status" value="1"/>
</dbReference>
<evidence type="ECO:0000313" key="4">
    <source>
        <dbReference type="Proteomes" id="UP000622552"/>
    </source>
</evidence>
<comment type="caution">
    <text evidence="3">The sequence shown here is derived from an EMBL/GenBank/DDBJ whole genome shotgun (WGS) entry which is preliminary data.</text>
</comment>
<dbReference type="Proteomes" id="UP000622552">
    <property type="component" value="Unassembled WGS sequence"/>
</dbReference>
<protein>
    <submittedName>
        <fullName evidence="3">Putative membrane protein</fullName>
    </submittedName>
</protein>
<accession>A0A8J7GX15</accession>
<dbReference type="PANTHER" id="PTHR40763:SF4">
    <property type="entry name" value="DUF1707 DOMAIN-CONTAINING PROTEIN"/>
    <property type="match status" value="1"/>
</dbReference>
<reference evidence="3" key="1">
    <citation type="submission" date="2020-11" db="EMBL/GenBank/DDBJ databases">
        <title>Sequencing the genomes of 1000 actinobacteria strains.</title>
        <authorList>
            <person name="Klenk H.-P."/>
        </authorList>
    </citation>
    <scope>NUCLEOTIDE SEQUENCE</scope>
    <source>
        <strain evidence="3">DSM 45356</strain>
    </source>
</reference>
<dbReference type="AlphaFoldDB" id="A0A8J7GX15"/>
<dbReference type="PANTHER" id="PTHR40763">
    <property type="entry name" value="MEMBRANE PROTEIN-RELATED"/>
    <property type="match status" value="1"/>
</dbReference>
<dbReference type="InterPro" id="IPR012551">
    <property type="entry name" value="DUF1707_SHOCT-like"/>
</dbReference>
<dbReference type="Pfam" id="PF08044">
    <property type="entry name" value="DUF1707"/>
    <property type="match status" value="1"/>
</dbReference>
<evidence type="ECO:0000259" key="1">
    <source>
        <dbReference type="Pfam" id="PF08044"/>
    </source>
</evidence>
<evidence type="ECO:0000313" key="3">
    <source>
        <dbReference type="EMBL" id="MBG6139558.1"/>
    </source>
</evidence>
<keyword evidence="4" id="KW-1185">Reference proteome</keyword>
<name>A0A8J7GX15_9ACTN</name>
<organism evidence="3 4">
    <name type="scientific">Longispora fulva</name>
    <dbReference type="NCBI Taxonomy" id="619741"/>
    <lineage>
        <taxon>Bacteria</taxon>
        <taxon>Bacillati</taxon>
        <taxon>Actinomycetota</taxon>
        <taxon>Actinomycetes</taxon>
        <taxon>Micromonosporales</taxon>
        <taxon>Micromonosporaceae</taxon>
        <taxon>Longispora</taxon>
    </lineage>
</organism>
<sequence length="200" mass="21773">MGITDLERAPAAEALQRACGEGRISLEEFSVRVGAVWAADEHEELVKALDGVVAMRQPIVGESRSVAETNIRTIMGENHRSGRWNLSRYLKIFVLMGDMKLDLCEVALSQEALSDGVVDIKGTCVMGELTITVPEGVDVELYGSVIMGERSLKLAPVPKLPGTPTIRIHLTVVMGDVKVRSAGLEKKGVLPRWARELLGR</sequence>
<feature type="domain" description="Cell wall-active antibiotics response LiaF-like C-terminal" evidence="2">
    <location>
        <begin position="78"/>
        <end position="151"/>
    </location>
</feature>
<proteinExistence type="predicted"/>
<feature type="domain" description="DUF1707" evidence="1">
    <location>
        <begin position="3"/>
        <end position="50"/>
    </location>
</feature>
<gene>
    <name evidence="3" type="ORF">IW245_005752</name>
</gene>
<dbReference type="EMBL" id="JADOUF010000001">
    <property type="protein sequence ID" value="MBG6139558.1"/>
    <property type="molecule type" value="Genomic_DNA"/>
</dbReference>